<dbReference type="SUPFAM" id="SSF55729">
    <property type="entry name" value="Acyl-CoA N-acyltransferases (Nat)"/>
    <property type="match status" value="1"/>
</dbReference>
<reference evidence="1 2" key="1">
    <citation type="submission" date="2022-11" db="EMBL/GenBank/DDBJ databases">
        <title>The characterization of three novel Bacteroidetes species and genomic analysis of their roles in tidal elemental geochemical cycles.</title>
        <authorList>
            <person name="Ma K."/>
        </authorList>
    </citation>
    <scope>NUCLEOTIDE SEQUENCE [LARGE SCALE GENOMIC DNA]</scope>
    <source>
        <strain evidence="1 2">M17</strain>
    </source>
</reference>
<comment type="caution">
    <text evidence="1">The sequence shown here is derived from an EMBL/GenBank/DDBJ whole genome shotgun (WGS) entry which is preliminary data.</text>
</comment>
<keyword evidence="2" id="KW-1185">Reference proteome</keyword>
<sequence length="387" mass="45787">MNVQIVQSKNDIKEWLSFPLKLYEGDENYIHPLNNDVEEVFDPDRNKLLKGGEAIRFLIKLNGEVIGRVAAFYNDRLANKGNKQPTGGFGFFECINDKEVAFKLFDISKEWLKDKGMEAMDGPINFGDRDRFWGLLTDGFYPPNYGMLYHKEYYQKFFVDYGFNVYFNQYTYYRIVKGKSFDDRFYKKAKLNINNPDYTFKYPEKDEMDKVPEYFLTVYNKAWAGHSGVKPMDIRQAKMIFKKLKPILDRRLLYFGFYKGEPISFYISVPDINQIFRKFKGKFGLFQKLQFLYYQWKGIIDKSLGLVFGVVPEHQGKGIEAAMVVSYSELAFSEEYEYITTEMNWIGDFNPKMMRVVEQIGGEILKTHKTYRYLFDPNAEFERMPFN</sequence>
<dbReference type="PANTHER" id="PTHR41368:SF1">
    <property type="entry name" value="PROTEIN YGHO"/>
    <property type="match status" value="1"/>
</dbReference>
<dbReference type="PANTHER" id="PTHR41368">
    <property type="entry name" value="PROTEIN YGHO"/>
    <property type="match status" value="1"/>
</dbReference>
<protein>
    <recommendedName>
        <fullName evidence="3">N-acetyltransferase domain-containing protein</fullName>
    </recommendedName>
</protein>
<name>A0ABT3RWW1_9BACT</name>
<accession>A0ABT3RWW1</accession>
<dbReference type="EMBL" id="JAPFQN010000012">
    <property type="protein sequence ID" value="MCX2745843.1"/>
    <property type="molecule type" value="Genomic_DNA"/>
</dbReference>
<evidence type="ECO:0008006" key="3">
    <source>
        <dbReference type="Google" id="ProtNLM"/>
    </source>
</evidence>
<dbReference type="InterPro" id="IPR016181">
    <property type="entry name" value="Acyl_CoA_acyltransferase"/>
</dbReference>
<dbReference type="InterPro" id="IPR039968">
    <property type="entry name" value="BcerS-like"/>
</dbReference>
<dbReference type="RefSeq" id="WP_266058444.1">
    <property type="nucleotide sequence ID" value="NZ_JAPFQN010000012.1"/>
</dbReference>
<evidence type="ECO:0000313" key="1">
    <source>
        <dbReference type="EMBL" id="MCX2745843.1"/>
    </source>
</evidence>
<dbReference type="Proteomes" id="UP001209885">
    <property type="component" value="Unassembled WGS sequence"/>
</dbReference>
<gene>
    <name evidence="1" type="ORF">OO013_18315</name>
</gene>
<proteinExistence type="predicted"/>
<evidence type="ECO:0000313" key="2">
    <source>
        <dbReference type="Proteomes" id="UP001209885"/>
    </source>
</evidence>
<organism evidence="1 2">
    <name type="scientific">Mangrovivirga halotolerans</name>
    <dbReference type="NCBI Taxonomy" id="2993936"/>
    <lineage>
        <taxon>Bacteria</taxon>
        <taxon>Pseudomonadati</taxon>
        <taxon>Bacteroidota</taxon>
        <taxon>Cytophagia</taxon>
        <taxon>Cytophagales</taxon>
        <taxon>Mangrovivirgaceae</taxon>
        <taxon>Mangrovivirga</taxon>
    </lineage>
</organism>